<accession>A0ABX5TNG8</accession>
<dbReference type="Pfam" id="PF02498">
    <property type="entry name" value="Bro-N"/>
    <property type="match status" value="1"/>
</dbReference>
<feature type="domain" description="Bro-N" evidence="1">
    <location>
        <begin position="7"/>
        <end position="113"/>
    </location>
</feature>
<dbReference type="SMART" id="SM01040">
    <property type="entry name" value="Bro-N"/>
    <property type="match status" value="1"/>
</dbReference>
<reference evidence="2" key="1">
    <citation type="submission" date="2019-06" db="EMBL/GenBank/DDBJ databases">
        <title>A comparative analysis of the Nautiliaceae.</title>
        <authorList>
            <person name="Grosche A."/>
            <person name="Smedile F."/>
            <person name="Vetriani C."/>
        </authorList>
    </citation>
    <scope>NUCLEOTIDE SEQUENCE</scope>
    <source>
        <strain evidence="2">TB6</strain>
    </source>
</reference>
<evidence type="ECO:0000259" key="1">
    <source>
        <dbReference type="PROSITE" id="PS51750"/>
    </source>
</evidence>
<dbReference type="InterPro" id="IPR003497">
    <property type="entry name" value="BRO_N_domain"/>
</dbReference>
<dbReference type="PROSITE" id="PS51750">
    <property type="entry name" value="BRO_N"/>
    <property type="match status" value="1"/>
</dbReference>
<sequence>MIIGGEIMEIKVFNNHQFGAVRVLKDEAGEPWFVAKDVATILGYKRPADAIRQLVDKEDKGVGKIPTPGGMQEMTIINESGFYALVFNSKLPQAKKFKRWVTNEVLPAIRKHGLYATDEVIEKTLNNPDFMIEILQKFKEEKQKRIELQQELQQNLPYIVFAKQVETSKTSIKIREWAKIISKRGYTIGQNRLFKWLRDNGYLMINNEPYQAYIDRGYFEVKTKAIHTPTGEKQVKTTYVTSKGQVALTEKIIEYLKAKKAALQAG</sequence>
<dbReference type="PANTHER" id="PTHR36180:SF2">
    <property type="entry name" value="BRO FAMILY PROTEIN"/>
    <property type="match status" value="1"/>
</dbReference>
<gene>
    <name evidence="2" type="ORF">C6V80_09115</name>
</gene>
<evidence type="ECO:0000313" key="2">
    <source>
        <dbReference type="EMBL" id="QCI29109.1"/>
    </source>
</evidence>
<evidence type="ECO:0000313" key="3">
    <source>
        <dbReference type="Proteomes" id="UP000298805"/>
    </source>
</evidence>
<dbReference type="EMBL" id="CP027432">
    <property type="protein sequence ID" value="QCI29109.1"/>
    <property type="molecule type" value="Genomic_DNA"/>
</dbReference>
<dbReference type="Pfam" id="PF03374">
    <property type="entry name" value="ANT"/>
    <property type="match status" value="1"/>
</dbReference>
<dbReference type="PANTHER" id="PTHR36180">
    <property type="entry name" value="DNA-BINDING PROTEIN-RELATED-RELATED"/>
    <property type="match status" value="1"/>
</dbReference>
<keyword evidence="3" id="KW-1185">Reference proteome</keyword>
<name>A0ABX5TNG8_9BACT</name>
<proteinExistence type="predicted"/>
<organism evidence="2 3">
    <name type="scientific">Caminibacter pacificus</name>
    <dbReference type="NCBI Taxonomy" id="1424653"/>
    <lineage>
        <taxon>Bacteria</taxon>
        <taxon>Pseudomonadati</taxon>
        <taxon>Campylobacterota</taxon>
        <taxon>Epsilonproteobacteria</taxon>
        <taxon>Nautiliales</taxon>
        <taxon>Nautiliaceae</taxon>
        <taxon>Caminibacter</taxon>
    </lineage>
</organism>
<dbReference type="Proteomes" id="UP000298805">
    <property type="component" value="Chromosome"/>
</dbReference>
<protein>
    <recommendedName>
        <fullName evidence="1">Bro-N domain-containing protein</fullName>
    </recommendedName>
</protein>
<dbReference type="InterPro" id="IPR005039">
    <property type="entry name" value="Ant_C"/>
</dbReference>